<feature type="transmembrane region" description="Helical" evidence="2">
    <location>
        <begin position="557"/>
        <end position="579"/>
    </location>
</feature>
<evidence type="ECO:0000256" key="2">
    <source>
        <dbReference type="SAM" id="Phobius"/>
    </source>
</evidence>
<organism evidence="4 5">
    <name type="scientific">Tigriopus californicus</name>
    <name type="common">Marine copepod</name>
    <dbReference type="NCBI Taxonomy" id="6832"/>
    <lineage>
        <taxon>Eukaryota</taxon>
        <taxon>Metazoa</taxon>
        <taxon>Ecdysozoa</taxon>
        <taxon>Arthropoda</taxon>
        <taxon>Crustacea</taxon>
        <taxon>Multicrustacea</taxon>
        <taxon>Hexanauplia</taxon>
        <taxon>Copepoda</taxon>
        <taxon>Harpacticoida</taxon>
        <taxon>Harpacticidae</taxon>
        <taxon>Tigriopus</taxon>
    </lineage>
</organism>
<dbReference type="SUPFAM" id="SSF56112">
    <property type="entry name" value="Protein kinase-like (PK-like)"/>
    <property type="match status" value="1"/>
</dbReference>
<dbReference type="Proteomes" id="UP000318571">
    <property type="component" value="Chromosome 10"/>
</dbReference>
<dbReference type="InterPro" id="IPR011009">
    <property type="entry name" value="Kinase-like_dom_sf"/>
</dbReference>
<dbReference type="PANTHER" id="PTHR24416">
    <property type="entry name" value="TYROSINE-PROTEIN KINASE RECEPTOR"/>
    <property type="match status" value="1"/>
</dbReference>
<evidence type="ECO:0000313" key="4">
    <source>
        <dbReference type="EMBL" id="TRY62888.1"/>
    </source>
</evidence>
<dbReference type="Pfam" id="PF07714">
    <property type="entry name" value="PK_Tyr_Ser-Thr"/>
    <property type="match status" value="1"/>
</dbReference>
<dbReference type="STRING" id="6832.A0A553NBU3"/>
<sequence length="688" mass="77641">MSGQSVNGCGPRSARYVQRLWTWLGTFPLCSACRGAKGSSVPHAYGIFNNEPVCPDPIRIEEPHREAPALPIIGSDEIDFDLVDGSDRLAPLSPHITTSTPAKPSLVIRRHDLQLTKVLGRGQFGMIVSGHLRRNDLQSFPPPSQQQQQQSLSHGEHLVYHQPVVVRVLKEEATLREQSQFLNDPQVEPVVHPNVLQCLGVASDQIPYLTLFEFCSKGDLKSFMNHNLGLVQTLAENDGLLLKFSQNIVSGMAKLMGERMDLVPWDLGARCCQVSTDLSVKIGDYGYASMIHCDDYIPTCGHSLPIRWFPPETLVSLRDKLNSSPTETVSSVLGPNSGRSIWTLAMTLWEITHLCQLKPYEDILPSDSSFLDRVESHADILISPTRIKVAGVDVDAIESVIQLCMKENPNDRPECHRLDQYLTDIYQCFQMNRVAVDFIRFGQVWAFALEFTHLAQRFLVVGIGLVELLRLISLESFFPTWHNPKSYWAVYGATGLILPFSLILFSAWTGEVTALHFFEFILLPFLLSSGLALAIYKMALKMLLHMNMEEILTVKLTLFYLFLVICESVIFFLIEEIVWGVSERSSHTTIQLIYMVRDGVHEMAHFFYPIGYFLFLASRNGSTCWRFLPALNNPSWSMFQSQRLEDLIRAEEGEAETELDSLVCSHPNGPLDRGDIEPEDRLLVSTRR</sequence>
<dbReference type="PROSITE" id="PS50011">
    <property type="entry name" value="PROTEIN_KINASE_DOM"/>
    <property type="match status" value="1"/>
</dbReference>
<protein>
    <recommendedName>
        <fullName evidence="3">Protein kinase domain-containing protein</fullName>
    </recommendedName>
</protein>
<dbReference type="GO" id="GO:0043235">
    <property type="term" value="C:receptor complex"/>
    <property type="evidence" value="ECO:0007669"/>
    <property type="project" value="TreeGrafter"/>
</dbReference>
<dbReference type="InterPro" id="IPR050122">
    <property type="entry name" value="RTK"/>
</dbReference>
<feature type="transmembrane region" description="Helical" evidence="2">
    <location>
        <begin position="454"/>
        <end position="474"/>
    </location>
</feature>
<dbReference type="GO" id="GO:0005524">
    <property type="term" value="F:ATP binding"/>
    <property type="evidence" value="ECO:0007669"/>
    <property type="project" value="InterPro"/>
</dbReference>
<dbReference type="AlphaFoldDB" id="A0A553NBU3"/>
<dbReference type="GO" id="GO:0007169">
    <property type="term" value="P:cell surface receptor protein tyrosine kinase signaling pathway"/>
    <property type="evidence" value="ECO:0007669"/>
    <property type="project" value="TreeGrafter"/>
</dbReference>
<evidence type="ECO:0000256" key="1">
    <source>
        <dbReference type="SAM" id="MobiDB-lite"/>
    </source>
</evidence>
<dbReference type="GO" id="GO:0004714">
    <property type="term" value="F:transmembrane receptor protein tyrosine kinase activity"/>
    <property type="evidence" value="ECO:0007669"/>
    <property type="project" value="TreeGrafter"/>
</dbReference>
<feature type="transmembrane region" description="Helical" evidence="2">
    <location>
        <begin position="514"/>
        <end position="536"/>
    </location>
</feature>
<dbReference type="EMBL" id="VCGU01000458">
    <property type="protein sequence ID" value="TRY62888.1"/>
    <property type="molecule type" value="Genomic_DNA"/>
</dbReference>
<feature type="region of interest" description="Disordered" evidence="1">
    <location>
        <begin position="665"/>
        <end position="688"/>
    </location>
</feature>
<feature type="transmembrane region" description="Helical" evidence="2">
    <location>
        <begin position="486"/>
        <end position="508"/>
    </location>
</feature>
<evidence type="ECO:0000259" key="3">
    <source>
        <dbReference type="PROSITE" id="PS50011"/>
    </source>
</evidence>
<dbReference type="InterPro" id="IPR001245">
    <property type="entry name" value="Ser-Thr/Tyr_kinase_cat_dom"/>
</dbReference>
<keyword evidence="2" id="KW-0472">Membrane</keyword>
<gene>
    <name evidence="4" type="ORF">TCAL_03880</name>
</gene>
<dbReference type="GO" id="GO:0005886">
    <property type="term" value="C:plasma membrane"/>
    <property type="evidence" value="ECO:0007669"/>
    <property type="project" value="TreeGrafter"/>
</dbReference>
<feature type="compositionally biased region" description="Basic and acidic residues" evidence="1">
    <location>
        <begin position="672"/>
        <end position="682"/>
    </location>
</feature>
<keyword evidence="2" id="KW-0812">Transmembrane</keyword>
<comment type="caution">
    <text evidence="4">The sequence shown here is derived from an EMBL/GenBank/DDBJ whole genome shotgun (WGS) entry which is preliminary data.</text>
</comment>
<feature type="domain" description="Protein kinase" evidence="3">
    <location>
        <begin position="113"/>
        <end position="422"/>
    </location>
</feature>
<proteinExistence type="predicted"/>
<dbReference type="PANTHER" id="PTHR24416:SF609">
    <property type="entry name" value="PROTEIN KINASE DOMAIN-CONTAINING PROTEIN"/>
    <property type="match status" value="1"/>
</dbReference>
<dbReference type="Gene3D" id="3.30.200.20">
    <property type="entry name" value="Phosphorylase Kinase, domain 1"/>
    <property type="match status" value="1"/>
</dbReference>
<accession>A0A553NBU3</accession>
<dbReference type="InterPro" id="IPR000719">
    <property type="entry name" value="Prot_kinase_dom"/>
</dbReference>
<name>A0A553NBU3_TIGCA</name>
<dbReference type="Gene3D" id="1.10.510.10">
    <property type="entry name" value="Transferase(Phosphotransferase) domain 1"/>
    <property type="match status" value="1"/>
</dbReference>
<reference evidence="4 5" key="1">
    <citation type="journal article" date="2018" name="Nat. Ecol. Evol.">
        <title>Genomic signatures of mitonuclear coevolution across populations of Tigriopus californicus.</title>
        <authorList>
            <person name="Barreto F.S."/>
            <person name="Watson E.T."/>
            <person name="Lima T.G."/>
            <person name="Willett C.S."/>
            <person name="Edmands S."/>
            <person name="Li W."/>
            <person name="Burton R.S."/>
        </authorList>
    </citation>
    <scope>NUCLEOTIDE SEQUENCE [LARGE SCALE GENOMIC DNA]</scope>
    <source>
        <strain evidence="4 5">San Diego</strain>
    </source>
</reference>
<keyword evidence="2" id="KW-1133">Transmembrane helix</keyword>
<feature type="transmembrane region" description="Helical" evidence="2">
    <location>
        <begin position="599"/>
        <end position="617"/>
    </location>
</feature>
<keyword evidence="5" id="KW-1185">Reference proteome</keyword>
<evidence type="ECO:0000313" key="5">
    <source>
        <dbReference type="Proteomes" id="UP000318571"/>
    </source>
</evidence>